<feature type="chain" id="PRO_5043788722" evidence="1">
    <location>
        <begin position="20"/>
        <end position="299"/>
    </location>
</feature>
<evidence type="ECO:0000313" key="3">
    <source>
        <dbReference type="Proteomes" id="UP001465755"/>
    </source>
</evidence>
<keyword evidence="1" id="KW-0732">Signal</keyword>
<proteinExistence type="predicted"/>
<sequence length="299" mass="32555">MLRCWLAAVFVLPQQTVDLSPNSTRVNWSTYPSHAAAGFKPPLQRVSSTVSFGLGFGRPARKGSRAHCPQKASTMANVTAIWKKPRRDHEPDGCFEVVTSWFQEERTKWTVRPFALQATGSDSDCTPAFSSQSAGPPQLVAMLEKLRNAPLDSRAQLRVVDEPKQASGALHDRTSEITASARDEAFTNYDAGVEAEVWAVFDPTPVENPDPGYMFVSVPFGRAHAAWPTGEALMTGLTVDIAITPVNGLVLERRSYVDGIQFALRVYPMESLLALPGQHSVAVRGRGASSSYASSSFEL</sequence>
<evidence type="ECO:0000313" key="2">
    <source>
        <dbReference type="EMBL" id="KAK9813587.1"/>
    </source>
</evidence>
<dbReference type="Proteomes" id="UP001465755">
    <property type="component" value="Unassembled WGS sequence"/>
</dbReference>
<feature type="signal peptide" evidence="1">
    <location>
        <begin position="1"/>
        <end position="19"/>
    </location>
</feature>
<comment type="caution">
    <text evidence="2">The sequence shown here is derived from an EMBL/GenBank/DDBJ whole genome shotgun (WGS) entry which is preliminary data.</text>
</comment>
<evidence type="ECO:0000256" key="1">
    <source>
        <dbReference type="SAM" id="SignalP"/>
    </source>
</evidence>
<dbReference type="AlphaFoldDB" id="A0AAW1PXR8"/>
<name>A0AAW1PXR8_9CHLO</name>
<accession>A0AAW1PXR8</accession>
<protein>
    <submittedName>
        <fullName evidence="2">Uncharacterized protein</fullName>
    </submittedName>
</protein>
<dbReference type="EMBL" id="JALJOQ010000004">
    <property type="protein sequence ID" value="KAK9813587.1"/>
    <property type="molecule type" value="Genomic_DNA"/>
</dbReference>
<keyword evidence="3" id="KW-1185">Reference proteome</keyword>
<reference evidence="2 3" key="1">
    <citation type="journal article" date="2024" name="Nat. Commun.">
        <title>Phylogenomics reveals the evolutionary origins of lichenization in chlorophyte algae.</title>
        <authorList>
            <person name="Puginier C."/>
            <person name="Libourel C."/>
            <person name="Otte J."/>
            <person name="Skaloud P."/>
            <person name="Haon M."/>
            <person name="Grisel S."/>
            <person name="Petersen M."/>
            <person name="Berrin J.G."/>
            <person name="Delaux P.M."/>
            <person name="Dal Grande F."/>
            <person name="Keller J."/>
        </authorList>
    </citation>
    <scope>NUCLEOTIDE SEQUENCE [LARGE SCALE GENOMIC DNA]</scope>
    <source>
        <strain evidence="2 3">SAG 2036</strain>
    </source>
</reference>
<gene>
    <name evidence="2" type="ORF">WJX73_008727</name>
</gene>
<organism evidence="2 3">
    <name type="scientific">Symbiochloris irregularis</name>
    <dbReference type="NCBI Taxonomy" id="706552"/>
    <lineage>
        <taxon>Eukaryota</taxon>
        <taxon>Viridiplantae</taxon>
        <taxon>Chlorophyta</taxon>
        <taxon>core chlorophytes</taxon>
        <taxon>Trebouxiophyceae</taxon>
        <taxon>Trebouxiales</taxon>
        <taxon>Trebouxiaceae</taxon>
        <taxon>Symbiochloris</taxon>
    </lineage>
</organism>